<evidence type="ECO:0000313" key="3">
    <source>
        <dbReference type="Proteomes" id="UP000325286"/>
    </source>
</evidence>
<keyword evidence="3" id="KW-1185">Reference proteome</keyword>
<proteinExistence type="predicted"/>
<feature type="region of interest" description="Disordered" evidence="1">
    <location>
        <begin position="1"/>
        <end position="25"/>
    </location>
</feature>
<dbReference type="EMBL" id="CP042914">
    <property type="protein sequence ID" value="QEG40078.1"/>
    <property type="molecule type" value="Genomic_DNA"/>
</dbReference>
<accession>A0A5B9QM08</accession>
<evidence type="ECO:0000313" key="2">
    <source>
        <dbReference type="EMBL" id="QEG40078.1"/>
    </source>
</evidence>
<feature type="region of interest" description="Disordered" evidence="1">
    <location>
        <begin position="248"/>
        <end position="278"/>
    </location>
</feature>
<protein>
    <submittedName>
        <fullName evidence="2">Uncharacterized protein</fullName>
    </submittedName>
</protein>
<dbReference type="AlphaFoldDB" id="A0A5B9QM08"/>
<evidence type="ECO:0000256" key="1">
    <source>
        <dbReference type="SAM" id="MobiDB-lite"/>
    </source>
</evidence>
<organism evidence="2 3">
    <name type="scientific">Roseimaritima ulvae</name>
    <dbReference type="NCBI Taxonomy" id="980254"/>
    <lineage>
        <taxon>Bacteria</taxon>
        <taxon>Pseudomonadati</taxon>
        <taxon>Planctomycetota</taxon>
        <taxon>Planctomycetia</taxon>
        <taxon>Pirellulales</taxon>
        <taxon>Pirellulaceae</taxon>
        <taxon>Roseimaritima</taxon>
    </lineage>
</organism>
<reference evidence="2 3" key="1">
    <citation type="submission" date="2019-08" db="EMBL/GenBank/DDBJ databases">
        <title>Deep-cultivation of Planctomycetes and their phenomic and genomic characterization uncovers novel biology.</title>
        <authorList>
            <person name="Wiegand S."/>
            <person name="Jogler M."/>
            <person name="Boedeker C."/>
            <person name="Pinto D."/>
            <person name="Vollmers J."/>
            <person name="Rivas-Marin E."/>
            <person name="Kohn T."/>
            <person name="Peeters S.H."/>
            <person name="Heuer A."/>
            <person name="Rast P."/>
            <person name="Oberbeckmann S."/>
            <person name="Bunk B."/>
            <person name="Jeske O."/>
            <person name="Meyerdierks A."/>
            <person name="Storesund J.E."/>
            <person name="Kallscheuer N."/>
            <person name="Luecker S."/>
            <person name="Lage O.M."/>
            <person name="Pohl T."/>
            <person name="Merkel B.J."/>
            <person name="Hornburger P."/>
            <person name="Mueller R.-W."/>
            <person name="Bruemmer F."/>
            <person name="Labrenz M."/>
            <person name="Spormann A.M."/>
            <person name="Op den Camp H."/>
            <person name="Overmann J."/>
            <person name="Amann R."/>
            <person name="Jetten M.S.M."/>
            <person name="Mascher T."/>
            <person name="Medema M.H."/>
            <person name="Devos D.P."/>
            <person name="Kaster A.-K."/>
            <person name="Ovreas L."/>
            <person name="Rohde M."/>
            <person name="Galperin M.Y."/>
            <person name="Jogler C."/>
        </authorList>
    </citation>
    <scope>NUCLEOTIDE SEQUENCE [LARGE SCALE GENOMIC DNA]</scope>
    <source>
        <strain evidence="2 3">UC8</strain>
    </source>
</reference>
<dbReference type="Proteomes" id="UP000325286">
    <property type="component" value="Chromosome"/>
</dbReference>
<sequence>MVTPSASVAGAPNDRTPKSQLGGISDADLSTRVQLVYHASRERAPLDRPQLSAGIHSHEVQSCRCQAGVRYVVDARTYRNAVRPGKVRSEGRSPLPVRSRCQKHRRLGVDAPIRVRHWKQVSIRMIRRLGQPQASPCHRRLRSLAQRSTGERRTPGIAVGEDQASHRAWPGSPQLRSAPAVRVPVVAERTQNLIGGNGRRHRAARVKQTIRKRADAAPVHGIVTRRLPAAGKTIGSDPNVYCHRERQSVNHGQYPPSHFRRQGKSVSSQCTDHRDSQL</sequence>
<name>A0A5B9QM08_9BACT</name>
<dbReference type="KEGG" id="rul:UC8_20820"/>
<gene>
    <name evidence="2" type="ORF">UC8_20820</name>
</gene>